<dbReference type="Proteomes" id="UP000262714">
    <property type="component" value="Segment"/>
</dbReference>
<organism evidence="1 2">
    <name type="scientific">Bacillus phage v_B-Bak10</name>
    <dbReference type="NCBI Taxonomy" id="2094736"/>
    <lineage>
        <taxon>Viruses</taxon>
        <taxon>Duplodnaviria</taxon>
        <taxon>Heunggongvirae</taxon>
        <taxon>Uroviricota</taxon>
        <taxon>Caudoviricetes</taxon>
        <taxon>Sejongvirinae</taxon>
        <taxon>Basiliskvirus</taxon>
        <taxon>Basiliskvirus bak10</taxon>
    </lineage>
</organism>
<reference evidence="1 2" key="1">
    <citation type="submission" date="2018-02" db="EMBL/GenBank/DDBJ databases">
        <title>Genomic characterization of three novel Basilisk-like phages infecting Bacillus anthracis.</title>
        <authorList>
            <person name="Farlow J."/>
            <person name="Bolkvadze D."/>
            <person name="Leshkasheli L."/>
            <person name="Kusradze I."/>
            <person name="Kotorashvili A."/>
            <person name="Kotaria N."/>
            <person name="Balarjishvili N."/>
            <person name="Kvachadze L."/>
            <person name="Nikolich M."/>
            <person name="Kutateladze M."/>
        </authorList>
    </citation>
    <scope>NUCLEOTIDE SEQUENCE [LARGE SCALE GENOMIC DNA]</scope>
</reference>
<dbReference type="EMBL" id="MG967618">
    <property type="protein sequence ID" value="AXY83260.1"/>
    <property type="molecule type" value="Genomic_DNA"/>
</dbReference>
<keyword evidence="2" id="KW-1185">Reference proteome</keyword>
<gene>
    <name evidence="1" type="ORF">vBBBak10_045</name>
</gene>
<protein>
    <submittedName>
        <fullName evidence="1">Uncharacterized protein</fullName>
    </submittedName>
</protein>
<evidence type="ECO:0000313" key="2">
    <source>
        <dbReference type="Proteomes" id="UP000262714"/>
    </source>
</evidence>
<sequence>MAGYFKLGVDGEGYAFFVPSSFSKPEKILGSGTRRTINGTAKRDIITTKHTFTLGFESLTVDEVANLYAQFEKYAKQGKKLSFFDDNDNKYFVHWGEEFGINERQRNGIELWSGSITLEEV</sequence>
<name>A0A385IK68_9CAUD</name>
<accession>A0A385IK68</accession>
<evidence type="ECO:0000313" key="1">
    <source>
        <dbReference type="EMBL" id="AXY83260.1"/>
    </source>
</evidence>
<proteinExistence type="predicted"/>